<comment type="similarity">
    <text evidence="14">Belongs to the protein kinase superfamily. Tyr protein kinase family.</text>
</comment>
<dbReference type="Pfam" id="PF00017">
    <property type="entry name" value="SH2"/>
    <property type="match status" value="1"/>
</dbReference>
<dbReference type="InterPro" id="IPR001452">
    <property type="entry name" value="SH3_domain"/>
</dbReference>
<dbReference type="FunFam" id="2.30.30.40:FF:000208">
    <property type="entry name" value="Tyrosine-protein kinase"/>
    <property type="match status" value="1"/>
</dbReference>
<keyword evidence="8 11" id="KW-0727">SH2 domain</keyword>
<evidence type="ECO:0000256" key="3">
    <source>
        <dbReference type="ARBA" id="ARBA00022679"/>
    </source>
</evidence>
<accession>A0AA88XU03</accession>
<evidence type="ECO:0000256" key="14">
    <source>
        <dbReference type="RuleBase" id="RU362096"/>
    </source>
</evidence>
<evidence type="ECO:0000256" key="8">
    <source>
        <dbReference type="ARBA" id="ARBA00022999"/>
    </source>
</evidence>
<evidence type="ECO:0000256" key="1">
    <source>
        <dbReference type="ARBA" id="ARBA00022443"/>
    </source>
</evidence>
<comment type="catalytic activity">
    <reaction evidence="10 14">
        <text>L-tyrosyl-[protein] + ATP = O-phospho-L-tyrosyl-[protein] + ADP + H(+)</text>
        <dbReference type="Rhea" id="RHEA:10596"/>
        <dbReference type="Rhea" id="RHEA-COMP:10136"/>
        <dbReference type="Rhea" id="RHEA-COMP:20101"/>
        <dbReference type="ChEBI" id="CHEBI:15378"/>
        <dbReference type="ChEBI" id="CHEBI:30616"/>
        <dbReference type="ChEBI" id="CHEBI:46858"/>
        <dbReference type="ChEBI" id="CHEBI:61978"/>
        <dbReference type="ChEBI" id="CHEBI:456216"/>
        <dbReference type="EC" id="2.7.10.2"/>
    </reaction>
</comment>
<evidence type="ECO:0000256" key="2">
    <source>
        <dbReference type="ARBA" id="ARBA00022553"/>
    </source>
</evidence>
<evidence type="ECO:0000259" key="18">
    <source>
        <dbReference type="PROSITE" id="PS50011"/>
    </source>
</evidence>
<keyword evidence="4" id="KW-0449">Lipoprotein</keyword>
<dbReference type="SMART" id="SM00326">
    <property type="entry name" value="SH3"/>
    <property type="match status" value="1"/>
</dbReference>
<dbReference type="FunFam" id="3.30.505.10:FF:000044">
    <property type="entry name" value="Tyrosine-protein kinase"/>
    <property type="match status" value="1"/>
</dbReference>
<dbReference type="GO" id="GO:0004715">
    <property type="term" value="F:non-membrane spanning protein tyrosine kinase activity"/>
    <property type="evidence" value="ECO:0007669"/>
    <property type="project" value="UniProtKB-EC"/>
</dbReference>
<dbReference type="CDD" id="cd05068">
    <property type="entry name" value="PTKc_Frk_like"/>
    <property type="match status" value="1"/>
</dbReference>
<evidence type="ECO:0000256" key="4">
    <source>
        <dbReference type="ARBA" id="ARBA00022707"/>
    </source>
</evidence>
<dbReference type="Gene3D" id="3.30.200.20">
    <property type="entry name" value="Phosphorylase Kinase, domain 1"/>
    <property type="match status" value="1"/>
</dbReference>
<evidence type="ECO:0000259" key="16">
    <source>
        <dbReference type="PROSITE" id="PS50001"/>
    </source>
</evidence>
<dbReference type="InterPro" id="IPR008266">
    <property type="entry name" value="Tyr_kinase_AS"/>
</dbReference>
<dbReference type="SMART" id="SM00252">
    <property type="entry name" value="SH2"/>
    <property type="match status" value="1"/>
</dbReference>
<protein>
    <recommendedName>
        <fullName evidence="14">Tyrosine-protein kinase</fullName>
        <ecNumber evidence="14">2.7.10.2</ecNumber>
    </recommendedName>
</protein>
<dbReference type="InterPro" id="IPR036028">
    <property type="entry name" value="SH3-like_dom_sf"/>
</dbReference>
<keyword evidence="5 13" id="KW-0547">Nucleotide-binding</keyword>
<evidence type="ECO:0000256" key="7">
    <source>
        <dbReference type="ARBA" id="ARBA00022840"/>
    </source>
</evidence>
<dbReference type="Gene3D" id="3.30.505.10">
    <property type="entry name" value="SH2 domain"/>
    <property type="match status" value="1"/>
</dbReference>
<gene>
    <name evidence="19" type="ORF">FSP39_023147</name>
</gene>
<dbReference type="InterPro" id="IPR001245">
    <property type="entry name" value="Ser-Thr/Tyr_kinase_cat_dom"/>
</dbReference>
<keyword evidence="1 12" id="KW-0728">SH3 domain</keyword>
<evidence type="ECO:0000256" key="11">
    <source>
        <dbReference type="PROSITE-ProRule" id="PRU00191"/>
    </source>
</evidence>
<keyword evidence="7 13" id="KW-0067">ATP-binding</keyword>
<dbReference type="FunFam" id="3.30.200.20:FF:000053">
    <property type="entry name" value="Tyrosine-protein kinase"/>
    <property type="match status" value="1"/>
</dbReference>
<keyword evidence="3 14" id="KW-0808">Transferase</keyword>
<dbReference type="PROSITE" id="PS00107">
    <property type="entry name" value="PROTEIN_KINASE_ATP"/>
    <property type="match status" value="1"/>
</dbReference>
<dbReference type="PROSITE" id="PS50002">
    <property type="entry name" value="SH3"/>
    <property type="match status" value="1"/>
</dbReference>
<dbReference type="PROSITE" id="PS00109">
    <property type="entry name" value="PROTEIN_KINASE_TYR"/>
    <property type="match status" value="1"/>
</dbReference>
<dbReference type="FunFam" id="1.10.510.10:FF:000553">
    <property type="entry name" value="Tyrosine-protein kinase"/>
    <property type="match status" value="1"/>
</dbReference>
<dbReference type="InterPro" id="IPR000980">
    <property type="entry name" value="SH2"/>
</dbReference>
<feature type="compositionally biased region" description="Low complexity" evidence="15">
    <location>
        <begin position="7"/>
        <end position="19"/>
    </location>
</feature>
<dbReference type="Proteomes" id="UP001186944">
    <property type="component" value="Unassembled WGS sequence"/>
</dbReference>
<feature type="region of interest" description="Disordered" evidence="15">
    <location>
        <begin position="1"/>
        <end position="64"/>
    </location>
</feature>
<dbReference type="InterPro" id="IPR000719">
    <property type="entry name" value="Prot_kinase_dom"/>
</dbReference>
<dbReference type="InterPro" id="IPR050198">
    <property type="entry name" value="Non-receptor_tyrosine_kinases"/>
</dbReference>
<keyword evidence="20" id="KW-1185">Reference proteome</keyword>
<evidence type="ECO:0000256" key="10">
    <source>
        <dbReference type="ARBA" id="ARBA00051245"/>
    </source>
</evidence>
<evidence type="ECO:0000256" key="6">
    <source>
        <dbReference type="ARBA" id="ARBA00022777"/>
    </source>
</evidence>
<dbReference type="SUPFAM" id="SSF55550">
    <property type="entry name" value="SH2 domain"/>
    <property type="match status" value="1"/>
</dbReference>
<dbReference type="PROSITE" id="PS50011">
    <property type="entry name" value="PROTEIN_KINASE_DOM"/>
    <property type="match status" value="1"/>
</dbReference>
<keyword evidence="6 14" id="KW-0418">Kinase</keyword>
<dbReference type="EMBL" id="VSWD01000010">
    <property type="protein sequence ID" value="KAK3091850.1"/>
    <property type="molecule type" value="Genomic_DNA"/>
</dbReference>
<evidence type="ECO:0000313" key="19">
    <source>
        <dbReference type="EMBL" id="KAK3091850.1"/>
    </source>
</evidence>
<dbReference type="PROSITE" id="PS50001">
    <property type="entry name" value="SH2"/>
    <property type="match status" value="1"/>
</dbReference>
<dbReference type="Pfam" id="PF07714">
    <property type="entry name" value="PK_Tyr_Ser-Thr"/>
    <property type="match status" value="1"/>
</dbReference>
<proteinExistence type="inferred from homology"/>
<dbReference type="CDD" id="cd10370">
    <property type="entry name" value="SH2_Src_Src42"/>
    <property type="match status" value="1"/>
</dbReference>
<dbReference type="SUPFAM" id="SSF50044">
    <property type="entry name" value="SH3-domain"/>
    <property type="match status" value="1"/>
</dbReference>
<keyword evidence="4" id="KW-0519">Myristate</keyword>
<reference evidence="19" key="1">
    <citation type="submission" date="2019-08" db="EMBL/GenBank/DDBJ databases">
        <title>The improved chromosome-level genome for the pearl oyster Pinctada fucata martensii using PacBio sequencing and Hi-C.</title>
        <authorList>
            <person name="Zheng Z."/>
        </authorList>
    </citation>
    <scope>NUCLEOTIDE SEQUENCE</scope>
    <source>
        <strain evidence="19">ZZ-2019</strain>
        <tissue evidence="19">Adductor muscle</tissue>
    </source>
</reference>
<dbReference type="SMART" id="SM00219">
    <property type="entry name" value="TyrKc"/>
    <property type="match status" value="1"/>
</dbReference>
<dbReference type="InterPro" id="IPR011009">
    <property type="entry name" value="Kinase-like_dom_sf"/>
</dbReference>
<keyword evidence="2" id="KW-0597">Phosphoprotein</keyword>
<dbReference type="AlphaFoldDB" id="A0AA88XU03"/>
<evidence type="ECO:0000256" key="15">
    <source>
        <dbReference type="SAM" id="MobiDB-lite"/>
    </source>
</evidence>
<dbReference type="InterPro" id="IPR020635">
    <property type="entry name" value="Tyr_kinase_cat_dom"/>
</dbReference>
<dbReference type="InterPro" id="IPR017441">
    <property type="entry name" value="Protein_kinase_ATP_BS"/>
</dbReference>
<dbReference type="PRINTS" id="PR00109">
    <property type="entry name" value="TYRKINASE"/>
</dbReference>
<dbReference type="EC" id="2.7.10.2" evidence="14"/>
<evidence type="ECO:0000313" key="20">
    <source>
        <dbReference type="Proteomes" id="UP001186944"/>
    </source>
</evidence>
<evidence type="ECO:0000256" key="12">
    <source>
        <dbReference type="PROSITE-ProRule" id="PRU00192"/>
    </source>
</evidence>
<comment type="caution">
    <text evidence="19">The sequence shown here is derived from an EMBL/GenBank/DDBJ whole genome shotgun (WGS) entry which is preliminary data.</text>
</comment>
<name>A0AA88XU03_PINIB</name>
<feature type="domain" description="SH2" evidence="16">
    <location>
        <begin position="135"/>
        <end position="227"/>
    </location>
</feature>
<evidence type="ECO:0000256" key="5">
    <source>
        <dbReference type="ARBA" id="ARBA00022741"/>
    </source>
</evidence>
<dbReference type="Pfam" id="PF00018">
    <property type="entry name" value="SH3_1"/>
    <property type="match status" value="1"/>
</dbReference>
<dbReference type="Gene3D" id="2.30.30.40">
    <property type="entry name" value="SH3 Domains"/>
    <property type="match status" value="1"/>
</dbReference>
<dbReference type="PRINTS" id="PR00452">
    <property type="entry name" value="SH3DOMAIN"/>
</dbReference>
<keyword evidence="9 14" id="KW-0829">Tyrosine-protein kinase</keyword>
<evidence type="ECO:0000259" key="17">
    <source>
        <dbReference type="PROSITE" id="PS50002"/>
    </source>
</evidence>
<feature type="domain" description="SH3" evidence="17">
    <location>
        <begin position="68"/>
        <end position="129"/>
    </location>
</feature>
<dbReference type="CDD" id="cd11845">
    <property type="entry name" value="SH3_Src_like"/>
    <property type="match status" value="1"/>
</dbReference>
<dbReference type="SUPFAM" id="SSF56112">
    <property type="entry name" value="Protein kinase-like (PK-like)"/>
    <property type="match status" value="1"/>
</dbReference>
<dbReference type="Gene3D" id="1.10.510.10">
    <property type="entry name" value="Transferase(Phosphotransferase) domain 1"/>
    <property type="match status" value="1"/>
</dbReference>
<dbReference type="PRINTS" id="PR00401">
    <property type="entry name" value="SH2DOMAIN"/>
</dbReference>
<sequence>MGNCLCPNSSNINNSAPAHPAQPPQLKQPEPNGAIVSPSQVTLTTPPQQTNPVIPPPQPDQQLDTVPTTVKTFVALYDYDARTAEDLSFRKGEHLEIINDTQGDWWYARSRTTRNEGYIPSNYVAKLKSLESEPWYFGKIKRVEAEKKLLSLENEHGAFLIRDSESRRNDYSLSVRDGDTVKHYRIRQLDEGGFFIARRVTFTSLSELVEHYNSEPDGLCVNLRKPCTQIDKPQTIGLSYNTKDQWEIPKTSLRLMRKIGHGQFGEVWEGLWNNTTPVAIKTLKPGTMDPKDFLAEAQIMKKLRHPKLIQLYAVCTQDEPIYIITELMRHGSLLEYLQGKGRSLKLPQLIDIAAQIASGMAYLESQNYIHRDLAARNILVGDSNTVKIADFGLARVIKEDEYEARVGARFPIKWTAPEAANYNRFSIKSDVWSFGILLTEIVTYGRIPYPGMTNAEVLHQVEHGYRMPCPPGCPKALYEIMLECWKKEEMERHTFETLQWKLEEFFSMEGTDYKEASVVR</sequence>
<dbReference type="GO" id="GO:0005524">
    <property type="term" value="F:ATP binding"/>
    <property type="evidence" value="ECO:0007669"/>
    <property type="project" value="UniProtKB-UniRule"/>
</dbReference>
<evidence type="ECO:0000256" key="13">
    <source>
        <dbReference type="PROSITE-ProRule" id="PRU10141"/>
    </source>
</evidence>
<evidence type="ECO:0000256" key="9">
    <source>
        <dbReference type="ARBA" id="ARBA00023137"/>
    </source>
</evidence>
<organism evidence="19 20">
    <name type="scientific">Pinctada imbricata</name>
    <name type="common">Atlantic pearl-oyster</name>
    <name type="synonym">Pinctada martensii</name>
    <dbReference type="NCBI Taxonomy" id="66713"/>
    <lineage>
        <taxon>Eukaryota</taxon>
        <taxon>Metazoa</taxon>
        <taxon>Spiralia</taxon>
        <taxon>Lophotrochozoa</taxon>
        <taxon>Mollusca</taxon>
        <taxon>Bivalvia</taxon>
        <taxon>Autobranchia</taxon>
        <taxon>Pteriomorphia</taxon>
        <taxon>Pterioida</taxon>
        <taxon>Pterioidea</taxon>
        <taxon>Pteriidae</taxon>
        <taxon>Pinctada</taxon>
    </lineage>
</organism>
<dbReference type="InterPro" id="IPR036860">
    <property type="entry name" value="SH2_dom_sf"/>
</dbReference>
<dbReference type="PANTHER" id="PTHR24418">
    <property type="entry name" value="TYROSINE-PROTEIN KINASE"/>
    <property type="match status" value="1"/>
</dbReference>
<feature type="binding site" evidence="13">
    <location>
        <position position="281"/>
    </location>
    <ligand>
        <name>ATP</name>
        <dbReference type="ChEBI" id="CHEBI:30616"/>
    </ligand>
</feature>
<feature type="domain" description="Protein kinase" evidence="18">
    <location>
        <begin position="253"/>
        <end position="506"/>
    </location>
</feature>